<evidence type="ECO:0000313" key="2">
    <source>
        <dbReference type="EMBL" id="OIN59428.1"/>
    </source>
</evidence>
<dbReference type="Proteomes" id="UP000181790">
    <property type="component" value="Unassembled WGS sequence"/>
</dbReference>
<dbReference type="PROSITE" id="PS51658">
    <property type="entry name" value="BFN"/>
    <property type="match status" value="1"/>
</dbReference>
<proteinExistence type="predicted"/>
<sequence length="185" mass="20870">MSSLHELWIIALSESQSQAGQYALILEETVTKRRIPLIIGLTEAQAIAIAMEKMQPFRPQTHDLMASIIRQLQATVIRVVLNRIEQSVFYASVWLKTATGELEVDARPSDAIALAVRMGCPLFATGEVIEQSAYYPDDKTREKKGSYAEYTLEELEELLSKVIAKEDYESAVRIREAIARRKNGR</sequence>
<protein>
    <recommendedName>
        <fullName evidence="1">BFN domain-containing protein</fullName>
    </recommendedName>
</protein>
<accession>A0A1S2VNR1</accession>
<dbReference type="AlphaFoldDB" id="A0A1S2VNR1"/>
<dbReference type="SUPFAM" id="SSF103256">
    <property type="entry name" value="Hypothetical protein TM0160"/>
    <property type="match status" value="1"/>
</dbReference>
<dbReference type="PANTHER" id="PTHR15160">
    <property type="entry name" value="VON HIPPEL-LINDAU PROTEIN"/>
    <property type="match status" value="1"/>
</dbReference>
<gene>
    <name evidence="2" type="ORF">BLX24_10680</name>
</gene>
<keyword evidence="3" id="KW-1185">Reference proteome</keyword>
<dbReference type="GO" id="GO:0004518">
    <property type="term" value="F:nuclease activity"/>
    <property type="evidence" value="ECO:0007669"/>
    <property type="project" value="InterPro"/>
</dbReference>
<evidence type="ECO:0000313" key="3">
    <source>
        <dbReference type="Proteomes" id="UP000181790"/>
    </source>
</evidence>
<dbReference type="InterPro" id="IPR036104">
    <property type="entry name" value="BFN_sf"/>
</dbReference>
<name>A0A1S2VNR1_9BACT</name>
<dbReference type="Pfam" id="PF02577">
    <property type="entry name" value="BFN_dom"/>
    <property type="match status" value="1"/>
</dbReference>
<dbReference type="RefSeq" id="WP_071503110.1">
    <property type="nucleotide sequence ID" value="NZ_MORL01000004.1"/>
</dbReference>
<reference evidence="2 3" key="1">
    <citation type="submission" date="2016-10" db="EMBL/GenBank/DDBJ databases">
        <title>Arsenicibacter rosenii gen. nov., sp. nov., an efficient arsenic-methylating bacterium isolated from an arsenic-contaminated paddy soil.</title>
        <authorList>
            <person name="Huang K."/>
        </authorList>
    </citation>
    <scope>NUCLEOTIDE SEQUENCE [LARGE SCALE GENOMIC DNA]</scope>
    <source>
        <strain evidence="2 3">SM-1</strain>
    </source>
</reference>
<dbReference type="OrthoDB" id="9788698at2"/>
<feature type="domain" description="BFN" evidence="1">
    <location>
        <begin position="4"/>
        <end position="136"/>
    </location>
</feature>
<comment type="caution">
    <text evidence="2">The sequence shown here is derived from an EMBL/GenBank/DDBJ whole genome shotgun (WGS) entry which is preliminary data.</text>
</comment>
<dbReference type="PANTHER" id="PTHR15160:SF1">
    <property type="entry name" value="VON HIPPEL-LINDAU DISEASE TUMOR SUPPRESSOR"/>
    <property type="match status" value="1"/>
</dbReference>
<organism evidence="2 3">
    <name type="scientific">Arsenicibacter rosenii</name>
    <dbReference type="NCBI Taxonomy" id="1750698"/>
    <lineage>
        <taxon>Bacteria</taxon>
        <taxon>Pseudomonadati</taxon>
        <taxon>Bacteroidota</taxon>
        <taxon>Cytophagia</taxon>
        <taxon>Cytophagales</taxon>
        <taxon>Spirosomataceae</taxon>
        <taxon>Arsenicibacter</taxon>
    </lineage>
</organism>
<evidence type="ECO:0000259" key="1">
    <source>
        <dbReference type="PROSITE" id="PS51658"/>
    </source>
</evidence>
<dbReference type="InterPro" id="IPR003729">
    <property type="entry name" value="Bi_nuclease_dom"/>
</dbReference>
<dbReference type="EMBL" id="MORL01000004">
    <property type="protein sequence ID" value="OIN59428.1"/>
    <property type="molecule type" value="Genomic_DNA"/>
</dbReference>
<dbReference type="Gene3D" id="3.10.690.10">
    <property type="entry name" value="Bifunctional nuclease domain"/>
    <property type="match status" value="1"/>
</dbReference>